<reference evidence="8" key="1">
    <citation type="submission" date="2021-01" db="UniProtKB">
        <authorList>
            <consortium name="EnsemblMetazoa"/>
        </authorList>
    </citation>
    <scope>IDENTIFICATION</scope>
</reference>
<dbReference type="InterPro" id="IPR011990">
    <property type="entry name" value="TPR-like_helical_dom_sf"/>
</dbReference>
<keyword evidence="2 5" id="KW-0802">TPR repeat</keyword>
<dbReference type="PROSITE" id="PS50005">
    <property type="entry name" value="TPR"/>
    <property type="match status" value="2"/>
</dbReference>
<feature type="repeat" description="TPR" evidence="5">
    <location>
        <begin position="210"/>
        <end position="243"/>
    </location>
</feature>
<evidence type="ECO:0000256" key="2">
    <source>
        <dbReference type="ARBA" id="ARBA00022803"/>
    </source>
</evidence>
<dbReference type="SMART" id="SM00028">
    <property type="entry name" value="TPR"/>
    <property type="match status" value="3"/>
</dbReference>
<evidence type="ECO:0000259" key="7">
    <source>
        <dbReference type="Pfam" id="PF13877"/>
    </source>
</evidence>
<sequence>MDKAAKLQMQIRENSSELTDFLQDLTKWEENVKKEDEYLRTSKRIDEKLPPVRKGKKSTDAESIGKSTDTEGDQNNNKNKKSPQVKKEKIKSYDYDAWSKFDVEAACADVDGENESESDFEKEEEDEEEMERIEEQRKLQQAAMEKDKGNQFFKEGKYEAAINRYTTAINIDPNNQIFYANRGMALLKMERFGAAEQDCTFALQLDPKYTKALLRRATARLKLKKWKMALEDFNNVLEEEPSNKQAVTEIKNIQKMMKTDQDSQKRTHKEEQTKTRTEKQEKRKKRSTKPLKRIYIQEVGGSEDESEQPQKTNEKSPAYSKHEETLEKRVPALHESSTLSKHSTSPPKTTRDDEDVKNVDSVIPTTSFMFETELKRLKDQPDVFYQYLRMIPCAQYTKLFRQCVDSLISIFLSTLHGYYIRDKLCVHLELENFCKVERFAMATMFLSKNDKKVIVELLNYMESAEYPVKLTEQQIASLRKSYK</sequence>
<dbReference type="AlphaFoldDB" id="A0A7M5TTF6"/>
<dbReference type="InterPro" id="IPR025986">
    <property type="entry name" value="RPAP3-like_C"/>
</dbReference>
<keyword evidence="9" id="KW-1185">Reference proteome</keyword>
<evidence type="ECO:0000313" key="8">
    <source>
        <dbReference type="EnsemblMetazoa" id="CLYHEMP001644.4"/>
    </source>
</evidence>
<accession>A0A7M5TTF6</accession>
<dbReference type="Gene3D" id="1.25.40.10">
    <property type="entry name" value="Tetratricopeptide repeat domain"/>
    <property type="match status" value="1"/>
</dbReference>
<evidence type="ECO:0000256" key="5">
    <source>
        <dbReference type="PROSITE-ProRule" id="PRU00339"/>
    </source>
</evidence>
<dbReference type="GO" id="GO:0101031">
    <property type="term" value="C:protein folding chaperone complex"/>
    <property type="evidence" value="ECO:0007669"/>
    <property type="project" value="TreeGrafter"/>
</dbReference>
<proteinExistence type="inferred from homology"/>
<dbReference type="Proteomes" id="UP000594262">
    <property type="component" value="Unplaced"/>
</dbReference>
<feature type="domain" description="RNA-polymerase II-associated protein 3-like C-terminal" evidence="7">
    <location>
        <begin position="364"/>
        <end position="451"/>
    </location>
</feature>
<feature type="compositionally biased region" description="Basic and acidic residues" evidence="6">
    <location>
        <begin position="320"/>
        <end position="332"/>
    </location>
</feature>
<comment type="similarity">
    <text evidence="3">Belongs to the RPAP3 family.</text>
</comment>
<dbReference type="OrthoDB" id="629492at2759"/>
<dbReference type="EnsemblMetazoa" id="CLYHEMT001644.4">
    <property type="protein sequence ID" value="CLYHEMP001644.4"/>
    <property type="gene ID" value="CLYHEMG001644"/>
</dbReference>
<feature type="compositionally biased region" description="Basic and acidic residues" evidence="6">
    <location>
        <begin position="36"/>
        <end position="50"/>
    </location>
</feature>
<feature type="repeat" description="TPR" evidence="5">
    <location>
        <begin position="142"/>
        <end position="175"/>
    </location>
</feature>
<evidence type="ECO:0000256" key="3">
    <source>
        <dbReference type="ARBA" id="ARBA00038275"/>
    </source>
</evidence>
<evidence type="ECO:0000256" key="6">
    <source>
        <dbReference type="SAM" id="MobiDB-lite"/>
    </source>
</evidence>
<feature type="region of interest" description="Disordered" evidence="6">
    <location>
        <begin position="36"/>
        <end position="89"/>
    </location>
</feature>
<name>A0A7M5TTF6_9CNID</name>
<keyword evidence="1" id="KW-0677">Repeat</keyword>
<dbReference type="InterPro" id="IPR051966">
    <property type="entry name" value="RPAP3"/>
</dbReference>
<feature type="region of interest" description="Disordered" evidence="6">
    <location>
        <begin position="255"/>
        <end position="357"/>
    </location>
</feature>
<organism evidence="8 9">
    <name type="scientific">Clytia hemisphaerica</name>
    <dbReference type="NCBI Taxonomy" id="252671"/>
    <lineage>
        <taxon>Eukaryota</taxon>
        <taxon>Metazoa</taxon>
        <taxon>Cnidaria</taxon>
        <taxon>Hydrozoa</taxon>
        <taxon>Hydroidolina</taxon>
        <taxon>Leptothecata</taxon>
        <taxon>Obeliida</taxon>
        <taxon>Clytiidae</taxon>
        <taxon>Clytia</taxon>
    </lineage>
</organism>
<evidence type="ECO:0000256" key="1">
    <source>
        <dbReference type="ARBA" id="ARBA00022737"/>
    </source>
</evidence>
<dbReference type="PANTHER" id="PTHR46423:SF1">
    <property type="entry name" value="RNA POLYMERASE II-ASSOCIATED PROTEIN 3"/>
    <property type="match status" value="1"/>
</dbReference>
<evidence type="ECO:0000256" key="4">
    <source>
        <dbReference type="ARBA" id="ARBA00040133"/>
    </source>
</evidence>
<feature type="compositionally biased region" description="Basic and acidic residues" evidence="6">
    <location>
        <begin position="257"/>
        <end position="281"/>
    </location>
</feature>
<dbReference type="Pfam" id="PF13414">
    <property type="entry name" value="TPR_11"/>
    <property type="match status" value="1"/>
</dbReference>
<protein>
    <recommendedName>
        <fullName evidence="4">RNA polymerase II-associated protein 3</fullName>
    </recommendedName>
</protein>
<dbReference type="PANTHER" id="PTHR46423">
    <property type="entry name" value="RNA POLYMERASE II-ASSOCIATED PROTEIN 3"/>
    <property type="match status" value="1"/>
</dbReference>
<feature type="region of interest" description="Disordered" evidence="6">
    <location>
        <begin position="110"/>
        <end position="132"/>
    </location>
</feature>
<evidence type="ECO:0000313" key="9">
    <source>
        <dbReference type="Proteomes" id="UP000594262"/>
    </source>
</evidence>
<feature type="compositionally biased region" description="Polar residues" evidence="6">
    <location>
        <begin position="335"/>
        <end position="348"/>
    </location>
</feature>
<dbReference type="Pfam" id="PF13877">
    <property type="entry name" value="RPAP3_C"/>
    <property type="match status" value="1"/>
</dbReference>
<dbReference type="InterPro" id="IPR019734">
    <property type="entry name" value="TPR_rpt"/>
</dbReference>
<feature type="compositionally biased region" description="Basic residues" evidence="6">
    <location>
        <begin position="282"/>
        <end position="292"/>
    </location>
</feature>
<dbReference type="SUPFAM" id="SSF48452">
    <property type="entry name" value="TPR-like"/>
    <property type="match status" value="1"/>
</dbReference>